<dbReference type="Proteomes" id="UP000799440">
    <property type="component" value="Unassembled WGS sequence"/>
</dbReference>
<evidence type="ECO:0000256" key="1">
    <source>
        <dbReference type="SAM" id="MobiDB-lite"/>
    </source>
</evidence>
<dbReference type="OrthoDB" id="3762642at2759"/>
<protein>
    <submittedName>
        <fullName evidence="2">Uncharacterized protein</fullName>
    </submittedName>
</protein>
<sequence length="141" mass="16788">MQEDNIKSIFVKEKKRIGKVIGDIDNALPNHPRKDQIDSSTDYKTFEAWKPLGLEKKWHTYMDEVFVKAKSKGTDFVETNIQRLKDEFTDKKKIEEQKEKGTDTDDEKKKKAEKRKQQEEMKKIIEKLEASWDSVKNWQRP</sequence>
<name>A0A6A6VGB1_9PLEO</name>
<organism evidence="2 3">
    <name type="scientific">Sporormia fimetaria CBS 119925</name>
    <dbReference type="NCBI Taxonomy" id="1340428"/>
    <lineage>
        <taxon>Eukaryota</taxon>
        <taxon>Fungi</taxon>
        <taxon>Dikarya</taxon>
        <taxon>Ascomycota</taxon>
        <taxon>Pezizomycotina</taxon>
        <taxon>Dothideomycetes</taxon>
        <taxon>Pleosporomycetidae</taxon>
        <taxon>Pleosporales</taxon>
        <taxon>Sporormiaceae</taxon>
        <taxon>Sporormia</taxon>
    </lineage>
</organism>
<evidence type="ECO:0000313" key="3">
    <source>
        <dbReference type="Proteomes" id="UP000799440"/>
    </source>
</evidence>
<reference evidence="2" key="1">
    <citation type="journal article" date="2020" name="Stud. Mycol.">
        <title>101 Dothideomycetes genomes: a test case for predicting lifestyles and emergence of pathogens.</title>
        <authorList>
            <person name="Haridas S."/>
            <person name="Albert R."/>
            <person name="Binder M."/>
            <person name="Bloem J."/>
            <person name="Labutti K."/>
            <person name="Salamov A."/>
            <person name="Andreopoulos B."/>
            <person name="Baker S."/>
            <person name="Barry K."/>
            <person name="Bills G."/>
            <person name="Bluhm B."/>
            <person name="Cannon C."/>
            <person name="Castanera R."/>
            <person name="Culley D."/>
            <person name="Daum C."/>
            <person name="Ezra D."/>
            <person name="Gonzalez J."/>
            <person name="Henrissat B."/>
            <person name="Kuo A."/>
            <person name="Liang C."/>
            <person name="Lipzen A."/>
            <person name="Lutzoni F."/>
            <person name="Magnuson J."/>
            <person name="Mondo S."/>
            <person name="Nolan M."/>
            <person name="Ohm R."/>
            <person name="Pangilinan J."/>
            <person name="Park H.-J."/>
            <person name="Ramirez L."/>
            <person name="Alfaro M."/>
            <person name="Sun H."/>
            <person name="Tritt A."/>
            <person name="Yoshinaga Y."/>
            <person name="Zwiers L.-H."/>
            <person name="Turgeon B."/>
            <person name="Goodwin S."/>
            <person name="Spatafora J."/>
            <person name="Crous P."/>
            <person name="Grigoriev I."/>
        </authorList>
    </citation>
    <scope>NUCLEOTIDE SEQUENCE</scope>
    <source>
        <strain evidence="2">CBS 119925</strain>
    </source>
</reference>
<gene>
    <name evidence="2" type="ORF">M011DRAFT_476143</name>
</gene>
<feature type="region of interest" description="Disordered" evidence="1">
    <location>
        <begin position="88"/>
        <end position="122"/>
    </location>
</feature>
<proteinExistence type="predicted"/>
<accession>A0A6A6VGB1</accession>
<keyword evidence="3" id="KW-1185">Reference proteome</keyword>
<dbReference type="EMBL" id="MU006568">
    <property type="protein sequence ID" value="KAF2748764.1"/>
    <property type="molecule type" value="Genomic_DNA"/>
</dbReference>
<evidence type="ECO:0000313" key="2">
    <source>
        <dbReference type="EMBL" id="KAF2748764.1"/>
    </source>
</evidence>
<dbReference type="AlphaFoldDB" id="A0A6A6VGB1"/>